<comment type="caution">
    <text evidence="2">The sequence shown here is derived from an EMBL/GenBank/DDBJ whole genome shotgun (WGS) entry which is preliminary data.</text>
</comment>
<evidence type="ECO:0000256" key="1">
    <source>
        <dbReference type="SAM" id="MobiDB-lite"/>
    </source>
</evidence>
<feature type="non-terminal residue" evidence="2">
    <location>
        <position position="201"/>
    </location>
</feature>
<keyword evidence="3" id="KW-1185">Reference proteome</keyword>
<sequence>MALIDKIKDVLANKGKPMSRTTISNALESPKPSTLTLALASGVKSGSLLYSGSSYSLPSPPSPKKKKKPKASTKKATPAKAGKQKAKKPASASKKSSKASKVRDLKRLLQQRYGYLVSDLDKLITKTSLIESVLKEESSLRAKLRTNNSPNFPNMDFVPTATFWKGTRIEWLADLASENADLAYGTLLASCLTLAFLFTPA</sequence>
<feature type="region of interest" description="Disordered" evidence="1">
    <location>
        <begin position="52"/>
        <end position="101"/>
    </location>
</feature>
<dbReference type="Proteomes" id="UP001165082">
    <property type="component" value="Unassembled WGS sequence"/>
</dbReference>
<dbReference type="AlphaFoldDB" id="A0A9W6ZN23"/>
<feature type="compositionally biased region" description="Basic residues" evidence="1">
    <location>
        <begin position="63"/>
        <end position="73"/>
    </location>
</feature>
<reference evidence="2" key="1">
    <citation type="submission" date="2022-07" db="EMBL/GenBank/DDBJ databases">
        <title>Genome analysis of Parmales, a sister group of diatoms, reveals the evolutionary specialization of diatoms from phago-mixotrophs to photoautotrophs.</title>
        <authorList>
            <person name="Ban H."/>
            <person name="Sato S."/>
            <person name="Yoshikawa S."/>
            <person name="Kazumasa Y."/>
            <person name="Nakamura Y."/>
            <person name="Ichinomiya M."/>
            <person name="Saitoh K."/>
            <person name="Sato N."/>
            <person name="Blanc-Mathieu R."/>
            <person name="Endo H."/>
            <person name="Kuwata A."/>
            <person name="Ogata H."/>
        </authorList>
    </citation>
    <scope>NUCLEOTIDE SEQUENCE</scope>
</reference>
<proteinExistence type="predicted"/>
<protein>
    <submittedName>
        <fullName evidence="2">Uncharacterized protein</fullName>
    </submittedName>
</protein>
<evidence type="ECO:0000313" key="2">
    <source>
        <dbReference type="EMBL" id="GMH55261.1"/>
    </source>
</evidence>
<dbReference type="EMBL" id="BRXZ01000833">
    <property type="protein sequence ID" value="GMH55261.1"/>
    <property type="molecule type" value="Genomic_DNA"/>
</dbReference>
<gene>
    <name evidence="2" type="ORF">TrRE_jg1932</name>
</gene>
<organism evidence="2 3">
    <name type="scientific">Triparma retinervis</name>
    <dbReference type="NCBI Taxonomy" id="2557542"/>
    <lineage>
        <taxon>Eukaryota</taxon>
        <taxon>Sar</taxon>
        <taxon>Stramenopiles</taxon>
        <taxon>Ochrophyta</taxon>
        <taxon>Bolidophyceae</taxon>
        <taxon>Parmales</taxon>
        <taxon>Triparmaceae</taxon>
        <taxon>Triparma</taxon>
    </lineage>
</organism>
<evidence type="ECO:0000313" key="3">
    <source>
        <dbReference type="Proteomes" id="UP001165082"/>
    </source>
</evidence>
<name>A0A9W6ZN23_9STRA</name>
<accession>A0A9W6ZN23</accession>